<dbReference type="Gene3D" id="1.10.510.10">
    <property type="entry name" value="Transferase(Phosphotransferase) domain 1"/>
    <property type="match status" value="1"/>
</dbReference>
<dbReference type="GO" id="GO:0005524">
    <property type="term" value="F:ATP binding"/>
    <property type="evidence" value="ECO:0007669"/>
    <property type="project" value="InterPro"/>
</dbReference>
<sequence>NFGLSVQLGPERLVASGRIGTPFYIAPEAHFEHKYGTKVEIWALNVTTAELYSRSEDADLRAAIIEARIRRGTPLRVLKERLPLLVDFGQFLIRCTACVPDQLATAADLLRVSLQLPQPD</sequence>
<gene>
    <name evidence="2" type="primary">PAK3</name>
    <name evidence="2" type="ORF">OC846_003554</name>
</gene>
<comment type="caution">
    <text evidence="2">The sequence shown here is derived from an EMBL/GenBank/DDBJ whole genome shotgun (WGS) entry which is preliminary data.</text>
</comment>
<dbReference type="Proteomes" id="UP001176517">
    <property type="component" value="Unassembled WGS sequence"/>
</dbReference>
<name>A0AAN6GQ84_9BASI</name>
<evidence type="ECO:0000313" key="2">
    <source>
        <dbReference type="EMBL" id="KAK0550697.1"/>
    </source>
</evidence>
<dbReference type="PROSITE" id="PS50011">
    <property type="entry name" value="PROTEIN_KINASE_DOM"/>
    <property type="match status" value="1"/>
</dbReference>
<keyword evidence="3" id="KW-1185">Reference proteome</keyword>
<dbReference type="InterPro" id="IPR000719">
    <property type="entry name" value="Prot_kinase_dom"/>
</dbReference>
<accession>A0AAN6GQ84</accession>
<organism evidence="2 3">
    <name type="scientific">Tilletia horrida</name>
    <dbReference type="NCBI Taxonomy" id="155126"/>
    <lineage>
        <taxon>Eukaryota</taxon>
        <taxon>Fungi</taxon>
        <taxon>Dikarya</taxon>
        <taxon>Basidiomycota</taxon>
        <taxon>Ustilaginomycotina</taxon>
        <taxon>Exobasidiomycetes</taxon>
        <taxon>Tilletiales</taxon>
        <taxon>Tilletiaceae</taxon>
        <taxon>Tilletia</taxon>
    </lineage>
</organism>
<dbReference type="SUPFAM" id="SSF56112">
    <property type="entry name" value="Protein kinase-like (PK-like)"/>
    <property type="match status" value="1"/>
</dbReference>
<proteinExistence type="predicted"/>
<evidence type="ECO:0000313" key="3">
    <source>
        <dbReference type="Proteomes" id="UP001176517"/>
    </source>
</evidence>
<keyword evidence="2" id="KW-0808">Transferase</keyword>
<dbReference type="GO" id="GO:0004672">
    <property type="term" value="F:protein kinase activity"/>
    <property type="evidence" value="ECO:0007669"/>
    <property type="project" value="InterPro"/>
</dbReference>
<reference evidence="2" key="1">
    <citation type="journal article" date="2023" name="PhytoFront">
        <title>Draft Genome Resources of Seven Strains of Tilletia horrida, Causal Agent of Kernel Smut of Rice.</title>
        <authorList>
            <person name="Khanal S."/>
            <person name="Antony Babu S."/>
            <person name="Zhou X.G."/>
        </authorList>
    </citation>
    <scope>NUCLEOTIDE SEQUENCE</scope>
    <source>
        <strain evidence="2">TX6</strain>
    </source>
</reference>
<feature type="domain" description="Protein kinase" evidence="1">
    <location>
        <begin position="1"/>
        <end position="116"/>
    </location>
</feature>
<dbReference type="EMBL" id="JAPDMZ010000088">
    <property type="protein sequence ID" value="KAK0550697.1"/>
    <property type="molecule type" value="Genomic_DNA"/>
</dbReference>
<protein>
    <submittedName>
        <fullName evidence="2">Serine/threonine-protein kinase PAK 3</fullName>
    </submittedName>
</protein>
<dbReference type="InterPro" id="IPR011009">
    <property type="entry name" value="Kinase-like_dom_sf"/>
</dbReference>
<evidence type="ECO:0000259" key="1">
    <source>
        <dbReference type="PROSITE" id="PS50011"/>
    </source>
</evidence>
<keyword evidence="2" id="KW-0418">Kinase</keyword>
<feature type="non-terminal residue" evidence="2">
    <location>
        <position position="1"/>
    </location>
</feature>
<dbReference type="AlphaFoldDB" id="A0AAN6GQ84"/>